<comment type="similarity">
    <text evidence="1">Belongs to the AB hydrolase superfamily. Lipase family.</text>
</comment>
<dbReference type="EMBL" id="JABSTU010000001">
    <property type="protein sequence ID" value="KAH8039201.1"/>
    <property type="molecule type" value="Genomic_DNA"/>
</dbReference>
<organism evidence="10 11">
    <name type="scientific">Rhipicephalus microplus</name>
    <name type="common">Cattle tick</name>
    <name type="synonym">Boophilus microplus</name>
    <dbReference type="NCBI Taxonomy" id="6941"/>
    <lineage>
        <taxon>Eukaryota</taxon>
        <taxon>Metazoa</taxon>
        <taxon>Ecdysozoa</taxon>
        <taxon>Arthropoda</taxon>
        <taxon>Chelicerata</taxon>
        <taxon>Arachnida</taxon>
        <taxon>Acari</taxon>
        <taxon>Parasitiformes</taxon>
        <taxon>Ixodida</taxon>
        <taxon>Ixodoidea</taxon>
        <taxon>Ixodidae</taxon>
        <taxon>Rhipicephalinae</taxon>
        <taxon>Rhipicephalus</taxon>
        <taxon>Boophilus</taxon>
    </lineage>
</organism>
<evidence type="ECO:0000256" key="3">
    <source>
        <dbReference type="ARBA" id="ARBA00022801"/>
    </source>
</evidence>
<evidence type="ECO:0008006" key="12">
    <source>
        <dbReference type="Google" id="ProtNLM"/>
    </source>
</evidence>
<dbReference type="Proteomes" id="UP000821866">
    <property type="component" value="Chromosome 1"/>
</dbReference>
<evidence type="ECO:0000313" key="11">
    <source>
        <dbReference type="Proteomes" id="UP000821866"/>
    </source>
</evidence>
<evidence type="ECO:0000313" key="10">
    <source>
        <dbReference type="EMBL" id="KAH8039201.1"/>
    </source>
</evidence>
<proteinExistence type="inferred from homology"/>
<accession>A0A9J6EY71</accession>
<evidence type="ECO:0000259" key="9">
    <source>
        <dbReference type="Pfam" id="PF12146"/>
    </source>
</evidence>
<dbReference type="GO" id="GO:0016042">
    <property type="term" value="P:lipid catabolic process"/>
    <property type="evidence" value="ECO:0007669"/>
    <property type="project" value="UniProtKB-KW"/>
</dbReference>
<evidence type="ECO:0000256" key="5">
    <source>
        <dbReference type="ARBA" id="ARBA00023098"/>
    </source>
</evidence>
<feature type="chain" id="PRO_5039932794" description="Triglyceride lipase-cholesterol esterase" evidence="7">
    <location>
        <begin position="35"/>
        <end position="932"/>
    </location>
</feature>
<reference evidence="10" key="1">
    <citation type="journal article" date="2020" name="Cell">
        <title>Large-Scale Comparative Analyses of Tick Genomes Elucidate Their Genetic Diversity and Vector Capacities.</title>
        <authorList>
            <consortium name="Tick Genome and Microbiome Consortium (TIGMIC)"/>
            <person name="Jia N."/>
            <person name="Wang J."/>
            <person name="Shi W."/>
            <person name="Du L."/>
            <person name="Sun Y."/>
            <person name="Zhan W."/>
            <person name="Jiang J.F."/>
            <person name="Wang Q."/>
            <person name="Zhang B."/>
            <person name="Ji P."/>
            <person name="Bell-Sakyi L."/>
            <person name="Cui X.M."/>
            <person name="Yuan T.T."/>
            <person name="Jiang B.G."/>
            <person name="Yang W.F."/>
            <person name="Lam T.T."/>
            <person name="Chang Q.C."/>
            <person name="Ding S.J."/>
            <person name="Wang X.J."/>
            <person name="Zhu J.G."/>
            <person name="Ruan X.D."/>
            <person name="Zhao L."/>
            <person name="Wei J.T."/>
            <person name="Ye R.Z."/>
            <person name="Que T.C."/>
            <person name="Du C.H."/>
            <person name="Zhou Y.H."/>
            <person name="Cheng J.X."/>
            <person name="Dai P.F."/>
            <person name="Guo W.B."/>
            <person name="Han X.H."/>
            <person name="Huang E.J."/>
            <person name="Li L.F."/>
            <person name="Wei W."/>
            <person name="Gao Y.C."/>
            <person name="Liu J.Z."/>
            <person name="Shao H.Z."/>
            <person name="Wang X."/>
            <person name="Wang C.C."/>
            <person name="Yang T.C."/>
            <person name="Huo Q.B."/>
            <person name="Li W."/>
            <person name="Chen H.Y."/>
            <person name="Chen S.E."/>
            <person name="Zhou L.G."/>
            <person name="Ni X.B."/>
            <person name="Tian J.H."/>
            <person name="Sheng Y."/>
            <person name="Liu T."/>
            <person name="Pan Y.S."/>
            <person name="Xia L.Y."/>
            <person name="Li J."/>
            <person name="Zhao F."/>
            <person name="Cao W.C."/>
        </authorList>
    </citation>
    <scope>NUCLEOTIDE SEQUENCE</scope>
    <source>
        <strain evidence="10">Rmic-2018</strain>
    </source>
</reference>
<keyword evidence="11" id="KW-1185">Reference proteome</keyword>
<feature type="domain" description="Serine aminopeptidase S33" evidence="9">
    <location>
        <begin position="118"/>
        <end position="237"/>
    </location>
</feature>
<dbReference type="FunFam" id="3.40.50.1820:FF:000021">
    <property type="entry name" value="Lipase"/>
    <property type="match status" value="2"/>
</dbReference>
<evidence type="ECO:0000256" key="4">
    <source>
        <dbReference type="ARBA" id="ARBA00022963"/>
    </source>
</evidence>
<dbReference type="InterPro" id="IPR029058">
    <property type="entry name" value="AB_hydrolase_fold"/>
</dbReference>
<dbReference type="VEuPathDB" id="VectorBase:LOC119176431"/>
<keyword evidence="3" id="KW-0378">Hydrolase</keyword>
<evidence type="ECO:0000256" key="6">
    <source>
        <dbReference type="ARBA" id="ARBA00023180"/>
    </source>
</evidence>
<dbReference type="PANTHER" id="PTHR11005">
    <property type="entry name" value="LYSOSOMAL ACID LIPASE-RELATED"/>
    <property type="match status" value="1"/>
</dbReference>
<name>A0A9J6EY71_RHIMP</name>
<dbReference type="VEuPathDB" id="VectorBase:LOC119176422"/>
<sequence>MKATVAFGGKAFHKLGVLVAILASILWLRPPSAGNVDPDAERNVAEVIADKGYPVQEFVVTTRDGYVLPLQRIPNGRKDLWSTHPRHFRPGPPVILMHALLFSSNVWVVNGPDQSLPYVLADAGFDVWLGNVRGNSQSRHVNYTFYQKELWDFSFEEMGEFDLPDTIDFVLNVTGHNKTFVIGHSMGAAMTFALLSEKPEYNDKILLFSAMAPAVRIDNMTSQIRHILSLMDDLAPVAALFGRYDFLYHDRMIDFTVKTLCRYPVCRAFCPWFISFASGQPTQPINSTRLPVFLKDIPSGTSYKNMIHMAQLYETGRFAKFDYGVKRNLEVYGKATPPEYDLRRVSAPVALFWTQGDALVPAANLGFLRDTLPNLVLDFRVEDDRFSHQEFAIGVTAKEAVYEWPGGLSCGDSPDRPPRAGTSRILRSEFSGGIRWPVCSKRREHDVICKSGAIAVTKSPNSERSPNRVFAAAVVVRRQISGKARVAAQSGQPVSCHTPRVTMALIVIRGTCMVMLAACLATVLLLLPSSVRGQVCRVPGFENKGPIDPDACRNVTEIIRDKGYPVEEHKVTTSDGFVLNIQRIPDGRKSRHAKGPKPVVFLQHGLLSSSADWVINFPPESLGYILADAGYDVWLGNVRGNTYSDHVKYTRKDKEFWNFSFDEMIKYDLPAMLDYVLNTTQQTKLIYVGHSQGTLVLFGLLSERPEYNKKASIDLPPIQLFNAMGPVTNVTFMTSPVRLLAPFAKDAGVLFKLFGDYDFLPNNWFMRFLAKTMCKYHVLREVCEGVIFLIVGTDMHEFNVTRLPVFISHTPAGTSVKNMIHFAQLVREKRFQKFDYGSSKNMAIYGQRTPPVYNVSGVKLPVGLFWSLNDWFADPTDVSILTEKLPNIVLNYQVPDPQFTHLDFIVGMHAKDIVYSAMMKLMERHKKKAYLI</sequence>
<dbReference type="InterPro" id="IPR006693">
    <property type="entry name" value="AB_hydrolase_lipase"/>
</dbReference>
<keyword evidence="6" id="KW-0325">Glycoprotein</keyword>
<protein>
    <recommendedName>
        <fullName evidence="12">Triglyceride lipase-cholesterol esterase</fullName>
    </recommendedName>
</protein>
<evidence type="ECO:0000256" key="2">
    <source>
        <dbReference type="ARBA" id="ARBA00022729"/>
    </source>
</evidence>
<evidence type="ECO:0000256" key="1">
    <source>
        <dbReference type="ARBA" id="ARBA00010701"/>
    </source>
</evidence>
<evidence type="ECO:0000259" key="8">
    <source>
        <dbReference type="Pfam" id="PF04083"/>
    </source>
</evidence>
<dbReference type="InterPro" id="IPR022742">
    <property type="entry name" value="Hydrolase_4"/>
</dbReference>
<evidence type="ECO:0000256" key="7">
    <source>
        <dbReference type="SAM" id="SignalP"/>
    </source>
</evidence>
<comment type="caution">
    <text evidence="10">The sequence shown here is derived from an EMBL/GenBank/DDBJ whole genome shotgun (WGS) entry which is preliminary data.</text>
</comment>
<feature type="domain" description="Partial AB-hydrolase lipase" evidence="8">
    <location>
        <begin position="44"/>
        <end position="111"/>
    </location>
</feature>
<dbReference type="Gene3D" id="3.40.50.1820">
    <property type="entry name" value="alpha/beta hydrolase"/>
    <property type="match status" value="2"/>
</dbReference>
<keyword evidence="2 7" id="KW-0732">Signal</keyword>
<dbReference type="GO" id="GO:0016787">
    <property type="term" value="F:hydrolase activity"/>
    <property type="evidence" value="ECO:0007669"/>
    <property type="project" value="UniProtKB-KW"/>
</dbReference>
<dbReference type="Pfam" id="PF12146">
    <property type="entry name" value="Hydrolase_4"/>
    <property type="match status" value="1"/>
</dbReference>
<dbReference type="AlphaFoldDB" id="A0A9J6EY71"/>
<keyword evidence="4" id="KW-0442">Lipid degradation</keyword>
<dbReference type="SUPFAM" id="SSF53474">
    <property type="entry name" value="alpha/beta-Hydrolases"/>
    <property type="match status" value="2"/>
</dbReference>
<feature type="signal peptide" evidence="7">
    <location>
        <begin position="1"/>
        <end position="34"/>
    </location>
</feature>
<dbReference type="Pfam" id="PF04083">
    <property type="entry name" value="Abhydro_lipase"/>
    <property type="match status" value="2"/>
</dbReference>
<gene>
    <name evidence="10" type="ORF">HPB51_005447</name>
</gene>
<feature type="domain" description="Partial AB-hydrolase lipase" evidence="8">
    <location>
        <begin position="555"/>
        <end position="616"/>
    </location>
</feature>
<keyword evidence="5" id="KW-0443">Lipid metabolism</keyword>
<reference evidence="10" key="2">
    <citation type="submission" date="2021-09" db="EMBL/GenBank/DDBJ databases">
        <authorList>
            <person name="Jia N."/>
            <person name="Wang J."/>
            <person name="Shi W."/>
            <person name="Du L."/>
            <person name="Sun Y."/>
            <person name="Zhan W."/>
            <person name="Jiang J."/>
            <person name="Wang Q."/>
            <person name="Zhang B."/>
            <person name="Ji P."/>
            <person name="Sakyi L.B."/>
            <person name="Cui X."/>
            <person name="Yuan T."/>
            <person name="Jiang B."/>
            <person name="Yang W."/>
            <person name="Lam T.T.-Y."/>
            <person name="Chang Q."/>
            <person name="Ding S."/>
            <person name="Wang X."/>
            <person name="Zhu J."/>
            <person name="Ruan X."/>
            <person name="Zhao L."/>
            <person name="Wei J."/>
            <person name="Que T."/>
            <person name="Du C."/>
            <person name="Cheng J."/>
            <person name="Dai P."/>
            <person name="Han X."/>
            <person name="Huang E."/>
            <person name="Gao Y."/>
            <person name="Liu J."/>
            <person name="Shao H."/>
            <person name="Ye R."/>
            <person name="Li L."/>
            <person name="Wei W."/>
            <person name="Wang X."/>
            <person name="Wang C."/>
            <person name="Huo Q."/>
            <person name="Li W."/>
            <person name="Guo W."/>
            <person name="Chen H."/>
            <person name="Chen S."/>
            <person name="Zhou L."/>
            <person name="Zhou L."/>
            <person name="Ni X."/>
            <person name="Tian J."/>
            <person name="Zhou Y."/>
            <person name="Sheng Y."/>
            <person name="Liu T."/>
            <person name="Pan Y."/>
            <person name="Xia L."/>
            <person name="Li J."/>
            <person name="Zhao F."/>
            <person name="Cao W."/>
        </authorList>
    </citation>
    <scope>NUCLEOTIDE SEQUENCE</scope>
    <source>
        <strain evidence="10">Rmic-2018</strain>
        <tissue evidence="10">Larvae</tissue>
    </source>
</reference>